<proteinExistence type="predicted"/>
<dbReference type="RefSeq" id="WP_086634556.1">
    <property type="nucleotide sequence ID" value="NZ_BEWM01000001.1"/>
</dbReference>
<comment type="caution">
    <text evidence="1">The sequence shown here is derived from an EMBL/GenBank/DDBJ whole genome shotgun (WGS) entry which is preliminary data.</text>
</comment>
<dbReference type="EMBL" id="BSNU01000002">
    <property type="protein sequence ID" value="GLQ62616.1"/>
    <property type="molecule type" value="Genomic_DNA"/>
</dbReference>
<name>A0AAV5NEA7_9PROT</name>
<protein>
    <submittedName>
        <fullName evidence="1">Uncharacterized protein</fullName>
    </submittedName>
</protein>
<organism evidence="1 2">
    <name type="scientific">Gluconobacter cerinus</name>
    <dbReference type="NCBI Taxonomy" id="38307"/>
    <lineage>
        <taxon>Bacteria</taxon>
        <taxon>Pseudomonadati</taxon>
        <taxon>Pseudomonadota</taxon>
        <taxon>Alphaproteobacteria</taxon>
        <taxon>Acetobacterales</taxon>
        <taxon>Acetobacteraceae</taxon>
        <taxon>Gluconobacter</taxon>
    </lineage>
</organism>
<dbReference type="AlphaFoldDB" id="A0AAV5NEA7"/>
<dbReference type="Proteomes" id="UP001156614">
    <property type="component" value="Unassembled WGS sequence"/>
</dbReference>
<evidence type="ECO:0000313" key="1">
    <source>
        <dbReference type="EMBL" id="GLQ62616.1"/>
    </source>
</evidence>
<evidence type="ECO:0000313" key="2">
    <source>
        <dbReference type="Proteomes" id="UP001156614"/>
    </source>
</evidence>
<dbReference type="GeneID" id="89649224"/>
<gene>
    <name evidence="1" type="ORF">GCM10007867_14610</name>
</gene>
<accession>A0AAV5NEA7</accession>
<sequence length="68" mass="7952">MLNFLLILLCLVTWGGVYVFHFRGQITEWWDNRFVKDKAPEPQDEPTPELQLPIRYDAASAETEKKDA</sequence>
<keyword evidence="2" id="KW-1185">Reference proteome</keyword>
<reference evidence="2" key="1">
    <citation type="journal article" date="2019" name="Int. J. Syst. Evol. Microbiol.">
        <title>The Global Catalogue of Microorganisms (GCM) 10K type strain sequencing project: providing services to taxonomists for standard genome sequencing and annotation.</title>
        <authorList>
            <consortium name="The Broad Institute Genomics Platform"/>
            <consortium name="The Broad Institute Genome Sequencing Center for Infectious Disease"/>
            <person name="Wu L."/>
            <person name="Ma J."/>
        </authorList>
    </citation>
    <scope>NUCLEOTIDE SEQUENCE [LARGE SCALE GENOMIC DNA]</scope>
    <source>
        <strain evidence="2">NBRC 3267</strain>
    </source>
</reference>